<name>A0A1H2UVM0_9FIRM</name>
<keyword evidence="3 4" id="KW-0342">GTP-binding</keyword>
<dbReference type="GO" id="GO:0005525">
    <property type="term" value="F:GTP binding"/>
    <property type="evidence" value="ECO:0007669"/>
    <property type="project" value="UniProtKB-UniRule"/>
</dbReference>
<dbReference type="InterPro" id="IPR005337">
    <property type="entry name" value="RapZ-like"/>
</dbReference>
<keyword evidence="8" id="KW-1185">Reference proteome</keyword>
<accession>A0A1H2UVM0</accession>
<dbReference type="InterPro" id="IPR053930">
    <property type="entry name" value="RapZ-like_N"/>
</dbReference>
<dbReference type="NCBIfam" id="NF003828">
    <property type="entry name" value="PRK05416.1"/>
    <property type="match status" value="1"/>
</dbReference>
<feature type="binding site" evidence="4">
    <location>
        <begin position="59"/>
        <end position="62"/>
    </location>
    <ligand>
        <name>GTP</name>
        <dbReference type="ChEBI" id="CHEBI:37565"/>
    </ligand>
</feature>
<evidence type="ECO:0000313" key="8">
    <source>
        <dbReference type="Proteomes" id="UP000198828"/>
    </source>
</evidence>
<gene>
    <name evidence="7" type="ORF">SAMN05660923_00946</name>
</gene>
<dbReference type="HAMAP" id="MF_00636">
    <property type="entry name" value="RapZ_like"/>
    <property type="match status" value="1"/>
</dbReference>
<dbReference type="OrthoDB" id="9784461at2"/>
<dbReference type="SUPFAM" id="SSF52540">
    <property type="entry name" value="P-loop containing nucleoside triphosphate hydrolases"/>
    <property type="match status" value="1"/>
</dbReference>
<sequence>MEFVIITGMSGAGKSQAMKALEDMGYYCMDNLPPALLPKFAELCNQSKRNIEKVAVVVDIRGGVFFVDLFEGLEELNEQGIKYSILYLDALDQVLIKRYKELRRPHPLNPKGGILDGILEERELLKEVKNRADYIIDTSKFSIGMLKEEIYKIFLEGIELSKLTISVTSFGFKHGILLDADIVLDVRFIPNPYYIPELKDLTGEDEKVREYVFQWEQTNIFVDKLMDMLLYLIPYYIKEGKTQLIVGIGCTGGKHRSVAIADEIAIRLEEYGHRAIASHRDCKL</sequence>
<evidence type="ECO:0000256" key="4">
    <source>
        <dbReference type="HAMAP-Rule" id="MF_00636"/>
    </source>
</evidence>
<proteinExistence type="inferred from homology"/>
<evidence type="ECO:0000256" key="3">
    <source>
        <dbReference type="ARBA" id="ARBA00023134"/>
    </source>
</evidence>
<dbReference type="GO" id="GO:0005524">
    <property type="term" value="F:ATP binding"/>
    <property type="evidence" value="ECO:0007669"/>
    <property type="project" value="UniProtKB-UniRule"/>
</dbReference>
<organism evidence="7 8">
    <name type="scientific">Tepidimicrobium xylanilyticum</name>
    <dbReference type="NCBI Taxonomy" id="1123352"/>
    <lineage>
        <taxon>Bacteria</taxon>
        <taxon>Bacillati</taxon>
        <taxon>Bacillota</taxon>
        <taxon>Tissierellia</taxon>
        <taxon>Tissierellales</taxon>
        <taxon>Tepidimicrobiaceae</taxon>
        <taxon>Tepidimicrobium</taxon>
    </lineage>
</organism>
<keyword evidence="1 4" id="KW-0547">Nucleotide-binding</keyword>
<dbReference type="EMBL" id="FNNG01000003">
    <property type="protein sequence ID" value="SDW60115.1"/>
    <property type="molecule type" value="Genomic_DNA"/>
</dbReference>
<evidence type="ECO:0000256" key="1">
    <source>
        <dbReference type="ARBA" id="ARBA00022741"/>
    </source>
</evidence>
<reference evidence="7 8" key="1">
    <citation type="submission" date="2016-10" db="EMBL/GenBank/DDBJ databases">
        <authorList>
            <person name="de Groot N.N."/>
        </authorList>
    </citation>
    <scope>NUCLEOTIDE SEQUENCE [LARGE SCALE GENOMIC DNA]</scope>
    <source>
        <strain evidence="7 8">DSM 23310</strain>
    </source>
</reference>
<dbReference type="InterPro" id="IPR053931">
    <property type="entry name" value="RapZ_C"/>
</dbReference>
<feature type="domain" description="RapZ-like N-terminal" evidence="5">
    <location>
        <begin position="1"/>
        <end position="154"/>
    </location>
</feature>
<dbReference type="InterPro" id="IPR027417">
    <property type="entry name" value="P-loop_NTPase"/>
</dbReference>
<keyword evidence="2 4" id="KW-0067">ATP-binding</keyword>
<evidence type="ECO:0000256" key="2">
    <source>
        <dbReference type="ARBA" id="ARBA00022840"/>
    </source>
</evidence>
<dbReference type="PANTHER" id="PTHR30448:SF0">
    <property type="entry name" value="RNASE ADAPTER PROTEIN RAPZ"/>
    <property type="match status" value="1"/>
</dbReference>
<protein>
    <submittedName>
        <fullName evidence="7">UPF0042 nucleotide-binding protein</fullName>
    </submittedName>
</protein>
<dbReference type="PIRSF" id="PIRSF005052">
    <property type="entry name" value="P-loopkin"/>
    <property type="match status" value="1"/>
</dbReference>
<evidence type="ECO:0000313" key="7">
    <source>
        <dbReference type="EMBL" id="SDW60115.1"/>
    </source>
</evidence>
<dbReference type="RefSeq" id="WP_093751313.1">
    <property type="nucleotide sequence ID" value="NZ_BSYN01000004.1"/>
</dbReference>
<feature type="binding site" evidence="4">
    <location>
        <begin position="8"/>
        <end position="15"/>
    </location>
    <ligand>
        <name>ATP</name>
        <dbReference type="ChEBI" id="CHEBI:30616"/>
    </ligand>
</feature>
<dbReference type="Pfam" id="PF22740">
    <property type="entry name" value="PapZ_C"/>
    <property type="match status" value="1"/>
</dbReference>
<dbReference type="Pfam" id="PF03668">
    <property type="entry name" value="RapZ-like_N"/>
    <property type="match status" value="1"/>
</dbReference>
<dbReference type="AlphaFoldDB" id="A0A1H2UVM0"/>
<evidence type="ECO:0000259" key="5">
    <source>
        <dbReference type="Pfam" id="PF03668"/>
    </source>
</evidence>
<feature type="domain" description="RapZ C-terminal" evidence="6">
    <location>
        <begin position="164"/>
        <end position="282"/>
    </location>
</feature>
<dbReference type="Gene3D" id="3.40.50.300">
    <property type="entry name" value="P-loop containing nucleotide triphosphate hydrolases"/>
    <property type="match status" value="1"/>
</dbReference>
<dbReference type="Proteomes" id="UP000198828">
    <property type="component" value="Unassembled WGS sequence"/>
</dbReference>
<evidence type="ECO:0000259" key="6">
    <source>
        <dbReference type="Pfam" id="PF22740"/>
    </source>
</evidence>
<dbReference type="PANTHER" id="PTHR30448">
    <property type="entry name" value="RNASE ADAPTER PROTEIN RAPZ"/>
    <property type="match status" value="1"/>
</dbReference>